<dbReference type="AlphaFoldDB" id="A0AAV3PMV8"/>
<dbReference type="InterPro" id="IPR006747">
    <property type="entry name" value="DUF599"/>
</dbReference>
<evidence type="ECO:0000313" key="2">
    <source>
        <dbReference type="EMBL" id="GAA0152949.1"/>
    </source>
</evidence>
<proteinExistence type="predicted"/>
<feature type="transmembrane region" description="Helical" evidence="1">
    <location>
        <begin position="112"/>
        <end position="128"/>
    </location>
</feature>
<evidence type="ECO:0000256" key="1">
    <source>
        <dbReference type="SAM" id="Phobius"/>
    </source>
</evidence>
<reference evidence="2 3" key="1">
    <citation type="submission" date="2024-01" db="EMBL/GenBank/DDBJ databases">
        <title>The complete chloroplast genome sequence of Lithospermum erythrorhizon: insights into the phylogenetic relationship among Boraginaceae species and the maternal lineages of purple gromwells.</title>
        <authorList>
            <person name="Okada T."/>
            <person name="Watanabe K."/>
        </authorList>
    </citation>
    <scope>NUCLEOTIDE SEQUENCE [LARGE SCALE GENOMIC DNA]</scope>
</reference>
<keyword evidence="3" id="KW-1185">Reference proteome</keyword>
<keyword evidence="1" id="KW-0472">Membrane</keyword>
<keyword evidence="1" id="KW-1133">Transmembrane helix</keyword>
<feature type="transmembrane region" description="Helical" evidence="1">
    <location>
        <begin position="6"/>
        <end position="27"/>
    </location>
</feature>
<dbReference type="Proteomes" id="UP001454036">
    <property type="component" value="Unassembled WGS sequence"/>
</dbReference>
<dbReference type="PANTHER" id="PTHR31168">
    <property type="entry name" value="OS02G0292800 PROTEIN"/>
    <property type="match status" value="1"/>
</dbReference>
<name>A0AAV3PMV8_LITER</name>
<gene>
    <name evidence="2" type="ORF">LIER_37595</name>
</gene>
<comment type="caution">
    <text evidence="2">The sequence shown here is derived from an EMBL/GenBank/DDBJ whole genome shotgun (WGS) entry which is preliminary data.</text>
</comment>
<dbReference type="Pfam" id="PF04654">
    <property type="entry name" value="DUF599"/>
    <property type="match status" value="1"/>
</dbReference>
<dbReference type="EMBL" id="BAABME010018197">
    <property type="protein sequence ID" value="GAA0152949.1"/>
    <property type="molecule type" value="Genomic_DNA"/>
</dbReference>
<feature type="transmembrane region" description="Helical" evidence="1">
    <location>
        <begin position="71"/>
        <end position="92"/>
    </location>
</feature>
<sequence length="129" mass="14247">MENMQILDWILVPLGLVLMVSYHIWLLHQIFNNPIRTVVGINAANRRLWVSAMMEDSSNGVLSVQTVRNNIMASTLLASTAIMLSSLIAILMAGGVKSDQASLAFIYGDKSLLGFSIKFFSILVCFLLQ</sequence>
<organism evidence="2 3">
    <name type="scientific">Lithospermum erythrorhizon</name>
    <name type="common">Purple gromwell</name>
    <name type="synonym">Lithospermum officinale var. erythrorhizon</name>
    <dbReference type="NCBI Taxonomy" id="34254"/>
    <lineage>
        <taxon>Eukaryota</taxon>
        <taxon>Viridiplantae</taxon>
        <taxon>Streptophyta</taxon>
        <taxon>Embryophyta</taxon>
        <taxon>Tracheophyta</taxon>
        <taxon>Spermatophyta</taxon>
        <taxon>Magnoliopsida</taxon>
        <taxon>eudicotyledons</taxon>
        <taxon>Gunneridae</taxon>
        <taxon>Pentapetalae</taxon>
        <taxon>asterids</taxon>
        <taxon>lamiids</taxon>
        <taxon>Boraginales</taxon>
        <taxon>Boraginaceae</taxon>
        <taxon>Boraginoideae</taxon>
        <taxon>Lithospermeae</taxon>
        <taxon>Lithospermum</taxon>
    </lineage>
</organism>
<accession>A0AAV3PMV8</accession>
<protein>
    <submittedName>
        <fullName evidence="2">Uncharacterized protein</fullName>
    </submittedName>
</protein>
<dbReference type="PANTHER" id="PTHR31168:SF1">
    <property type="entry name" value="DUF599 FAMILY PROTEIN"/>
    <property type="match status" value="1"/>
</dbReference>
<evidence type="ECO:0000313" key="3">
    <source>
        <dbReference type="Proteomes" id="UP001454036"/>
    </source>
</evidence>
<keyword evidence="1" id="KW-0812">Transmembrane</keyword>